<dbReference type="Pfam" id="PF19266">
    <property type="entry name" value="CIS_tube"/>
    <property type="match status" value="1"/>
</dbReference>
<organism evidence="2 3">
    <name type="scientific">Marivirga aurantiaca</name>
    <dbReference type="NCBI Taxonomy" id="2802615"/>
    <lineage>
        <taxon>Bacteria</taxon>
        <taxon>Pseudomonadati</taxon>
        <taxon>Bacteroidota</taxon>
        <taxon>Cytophagia</taxon>
        <taxon>Cytophagales</taxon>
        <taxon>Marivirgaceae</taxon>
        <taxon>Marivirga</taxon>
    </lineage>
</organism>
<dbReference type="InterPro" id="IPR018392">
    <property type="entry name" value="LysM"/>
</dbReference>
<keyword evidence="3" id="KW-1185">Reference proteome</keyword>
<evidence type="ECO:0000313" key="2">
    <source>
        <dbReference type="EMBL" id="MBK6265141.1"/>
    </source>
</evidence>
<reference evidence="2" key="1">
    <citation type="submission" date="2021-01" db="EMBL/GenBank/DDBJ databases">
        <title>Marivirga aurantiaca sp. nov., isolated from intertidal surface sediments.</title>
        <authorList>
            <person name="Zhang M."/>
        </authorList>
    </citation>
    <scope>NUCLEOTIDE SEQUENCE</scope>
    <source>
        <strain evidence="2">S37H4</strain>
    </source>
</reference>
<dbReference type="RefSeq" id="WP_201430819.1">
    <property type="nucleotide sequence ID" value="NZ_JAEQBW010000003.1"/>
</dbReference>
<name>A0A934WYI5_9BACT</name>
<dbReference type="PROSITE" id="PS51782">
    <property type="entry name" value="LYSM"/>
    <property type="match status" value="1"/>
</dbReference>
<protein>
    <submittedName>
        <fullName evidence="2">LysM peptidoglycan-binding domain-containing protein</fullName>
    </submittedName>
</protein>
<evidence type="ECO:0000313" key="3">
    <source>
        <dbReference type="Proteomes" id="UP000611723"/>
    </source>
</evidence>
<gene>
    <name evidence="2" type="ORF">JKA74_08835</name>
</gene>
<comment type="caution">
    <text evidence="2">The sequence shown here is derived from an EMBL/GenBank/DDBJ whole genome shotgun (WGS) entry which is preliminary data.</text>
</comment>
<proteinExistence type="predicted"/>
<dbReference type="CDD" id="cd00118">
    <property type="entry name" value="LysM"/>
    <property type="match status" value="1"/>
</dbReference>
<dbReference type="InterPro" id="IPR045361">
    <property type="entry name" value="CIS_tube_prot_N"/>
</dbReference>
<dbReference type="Proteomes" id="UP000611723">
    <property type="component" value="Unassembled WGS sequence"/>
</dbReference>
<accession>A0A934WYI5</accession>
<dbReference type="AlphaFoldDB" id="A0A934WYI5"/>
<sequence>MASNGKRIKMVIEAYEKPDFTSKVGEFSLQMNPEKYDIDVPKQNSVKTKVLSNGEVAPGNDPEGLEKLVLEFYLDATGLVPGCEDVHESVGELRKLGLDVNGNIHRKNYLKVRWDSVLVFPCVMKSLKVDYLLFKPDGQPVRAKLVAEFEQFIDAETQAKINNTSSPDLTHVRTVVAGDNLPLLCYRIYGDCKYYIQVAEYNNIINLGHLTPGQKIIFPPLGYGNITTK</sequence>
<dbReference type="EMBL" id="JAEQBW010000003">
    <property type="protein sequence ID" value="MBK6265141.1"/>
    <property type="molecule type" value="Genomic_DNA"/>
</dbReference>
<evidence type="ECO:0000259" key="1">
    <source>
        <dbReference type="PROSITE" id="PS51782"/>
    </source>
</evidence>
<feature type="domain" description="LysM" evidence="1">
    <location>
        <begin position="171"/>
        <end position="218"/>
    </location>
</feature>